<reference evidence="3" key="1">
    <citation type="submission" date="2022-01" db="EMBL/GenBank/DDBJ databases">
        <title>Genome sequnece data of strain Bradyrhizobium sp. nov.</title>
        <authorList>
            <person name="Zhang J."/>
        </authorList>
    </citation>
    <scope>NUCLEOTIDE SEQUENCE</scope>
    <source>
        <strain evidence="4">WYCCWR 12774</strain>
        <strain evidence="3">WYCCWR 13023</strain>
    </source>
</reference>
<feature type="transmembrane region" description="Helical" evidence="2">
    <location>
        <begin position="186"/>
        <end position="204"/>
    </location>
</feature>
<evidence type="ECO:0000313" key="3">
    <source>
        <dbReference type="EMBL" id="MCG2632399.1"/>
    </source>
</evidence>
<dbReference type="Proteomes" id="UP001139012">
    <property type="component" value="Unassembled WGS sequence"/>
</dbReference>
<evidence type="ECO:0000256" key="2">
    <source>
        <dbReference type="SAM" id="Phobius"/>
    </source>
</evidence>
<dbReference type="RefSeq" id="WP_237873562.1">
    <property type="nucleotide sequence ID" value="NZ_JAKLTY010000041.1"/>
</dbReference>
<dbReference type="EMBL" id="JAKLUA010000019">
    <property type="protein sequence ID" value="MCG2672248.1"/>
    <property type="molecule type" value="Genomic_DNA"/>
</dbReference>
<proteinExistence type="inferred from homology"/>
<evidence type="ECO:0000313" key="4">
    <source>
        <dbReference type="EMBL" id="MCG2672248.1"/>
    </source>
</evidence>
<feature type="transmembrane region" description="Helical" evidence="2">
    <location>
        <begin position="47"/>
        <end position="69"/>
    </location>
</feature>
<dbReference type="Proteomes" id="UP001139054">
    <property type="component" value="Unassembled WGS sequence"/>
</dbReference>
<feature type="transmembrane region" description="Helical" evidence="2">
    <location>
        <begin position="89"/>
        <end position="109"/>
    </location>
</feature>
<dbReference type="GO" id="GO:0015031">
    <property type="term" value="P:protein transport"/>
    <property type="evidence" value="ECO:0007669"/>
    <property type="project" value="InterPro"/>
</dbReference>
<feature type="transmembrane region" description="Helical" evidence="2">
    <location>
        <begin position="250"/>
        <end position="271"/>
    </location>
</feature>
<dbReference type="PANTHER" id="PTHR10906">
    <property type="entry name" value="SECY/SEC61-ALPHA FAMILY MEMBER"/>
    <property type="match status" value="1"/>
</dbReference>
<dbReference type="PRINTS" id="PR00303">
    <property type="entry name" value="SECYTRNLCASE"/>
</dbReference>
<accession>A0A9X1UEF9</accession>
<dbReference type="Gene3D" id="1.10.3370.10">
    <property type="entry name" value="SecY subunit domain"/>
    <property type="match status" value="1"/>
</dbReference>
<protein>
    <submittedName>
        <fullName evidence="3">Preprotein translocase subunit SecY</fullName>
    </submittedName>
</protein>
<dbReference type="SUPFAM" id="SSF103491">
    <property type="entry name" value="Preprotein translocase SecY subunit"/>
    <property type="match status" value="1"/>
</dbReference>
<feature type="transmembrane region" description="Helical" evidence="2">
    <location>
        <begin position="283"/>
        <end position="304"/>
    </location>
</feature>
<evidence type="ECO:0000256" key="1">
    <source>
        <dbReference type="RuleBase" id="RU004349"/>
    </source>
</evidence>
<keyword evidence="2" id="KW-1133">Transmembrane helix</keyword>
<feature type="transmembrane region" description="Helical" evidence="2">
    <location>
        <begin position="121"/>
        <end position="141"/>
    </location>
</feature>
<keyword evidence="5" id="KW-1185">Reference proteome</keyword>
<comment type="caution">
    <text evidence="3">The sequence shown here is derived from an EMBL/GenBank/DDBJ whole genome shotgun (WGS) entry which is preliminary data.</text>
</comment>
<dbReference type="Pfam" id="PF00344">
    <property type="entry name" value="SecY"/>
    <property type="match status" value="1"/>
</dbReference>
<comment type="similarity">
    <text evidence="1">Belongs to the SecY/SEC61-alpha family.</text>
</comment>
<feature type="transmembrane region" description="Helical" evidence="2">
    <location>
        <begin position="9"/>
        <end position="27"/>
    </location>
</feature>
<dbReference type="EMBL" id="JAKLTY010000041">
    <property type="protein sequence ID" value="MCG2632399.1"/>
    <property type="molecule type" value="Genomic_DNA"/>
</dbReference>
<dbReference type="PIRSF" id="PIRSF004557">
    <property type="entry name" value="SecY"/>
    <property type="match status" value="1"/>
</dbReference>
<dbReference type="AlphaFoldDB" id="A0A9X1UEF9"/>
<feature type="transmembrane region" description="Helical" evidence="2">
    <location>
        <begin position="225"/>
        <end position="244"/>
    </location>
</feature>
<gene>
    <name evidence="4" type="ORF">L6637_35410</name>
    <name evidence="3" type="ORF">L6654_37935</name>
</gene>
<keyword evidence="2" id="KW-0812">Transmembrane</keyword>
<keyword evidence="2" id="KW-0472">Membrane</keyword>
<dbReference type="InterPro" id="IPR002208">
    <property type="entry name" value="SecY/SEC61-alpha"/>
</dbReference>
<dbReference type="GO" id="GO:0016020">
    <property type="term" value="C:membrane"/>
    <property type="evidence" value="ECO:0007669"/>
    <property type="project" value="InterPro"/>
</dbReference>
<organism evidence="3 6">
    <name type="scientific">Bradyrhizobium zhengyangense</name>
    <dbReference type="NCBI Taxonomy" id="2911009"/>
    <lineage>
        <taxon>Bacteria</taxon>
        <taxon>Pseudomonadati</taxon>
        <taxon>Pseudomonadota</taxon>
        <taxon>Alphaproteobacteria</taxon>
        <taxon>Hyphomicrobiales</taxon>
        <taxon>Nitrobacteraceae</taxon>
        <taxon>Bradyrhizobium</taxon>
    </lineage>
</organism>
<evidence type="ECO:0000313" key="6">
    <source>
        <dbReference type="Proteomes" id="UP001139054"/>
    </source>
</evidence>
<sequence length="401" mass="42976">MTNELARRIAITIGALLVYRLGTHIPVTGVSTSMGALPPGAFARLSIFSLGLIPYLSAAIFIRLLSLVWKRLSAIERSSERGRTSIARYTLLLTLLLTTFQAWGIATAIQRIPEIAADSGGWFVLSTAVSMTGGVFFLIWLSEQITRRGIGNGLALILSVAIIPDLPGELAAILDLVRRGAVSSNLVLGHAALWIAMVVLIVVVESARRNVPVQFAERRVGERVLLSRAVVLPIKINSAGYLVPSTVGPWLIYLPLAFADWIFTADTPWLNAVYLHLHYGRPAHLIVGSLAVFVLAIVYTAFVVDPDNAAESLARQGGVIPGVMPGEATAEYLDRVVSSTTLLGAAYLTAISLIPEVFLAYGNGLDYKMGGGAALIVVCTILDIQTQVRDLSLTNPGGVRR</sequence>
<evidence type="ECO:0000313" key="5">
    <source>
        <dbReference type="Proteomes" id="UP001139012"/>
    </source>
</evidence>
<name>A0A9X1UEF9_9BRAD</name>
<dbReference type="InterPro" id="IPR023201">
    <property type="entry name" value="SecY_dom_sf"/>
</dbReference>
<feature type="transmembrane region" description="Helical" evidence="2">
    <location>
        <begin position="153"/>
        <end position="174"/>
    </location>
</feature>
<feature type="transmembrane region" description="Helical" evidence="2">
    <location>
        <begin position="342"/>
        <end position="361"/>
    </location>
</feature>